<evidence type="ECO:0000313" key="2">
    <source>
        <dbReference type="EMBL" id="MCY9606681.1"/>
    </source>
</evidence>
<proteinExistence type="predicted"/>
<dbReference type="Proteomes" id="UP001209276">
    <property type="component" value="Unassembled WGS sequence"/>
</dbReference>
<protein>
    <submittedName>
        <fullName evidence="2">Uncharacterized protein</fullName>
    </submittedName>
</protein>
<feature type="transmembrane region" description="Helical" evidence="1">
    <location>
        <begin position="30"/>
        <end position="48"/>
    </location>
</feature>
<keyword evidence="3" id="KW-1185">Reference proteome</keyword>
<feature type="transmembrane region" description="Helical" evidence="1">
    <location>
        <begin position="6"/>
        <end position="23"/>
    </location>
</feature>
<gene>
    <name evidence="2" type="ORF">M5W83_05850</name>
</gene>
<keyword evidence="1" id="KW-0812">Transmembrane</keyword>
<organism evidence="2 3">
    <name type="scientific">Paenibacillus thiaminolyticus</name>
    <name type="common">Bacillus thiaminolyticus</name>
    <dbReference type="NCBI Taxonomy" id="49283"/>
    <lineage>
        <taxon>Bacteria</taxon>
        <taxon>Bacillati</taxon>
        <taxon>Bacillota</taxon>
        <taxon>Bacilli</taxon>
        <taxon>Bacillales</taxon>
        <taxon>Paenibacillaceae</taxon>
        <taxon>Paenibacillus</taxon>
    </lineage>
</organism>
<dbReference type="RefSeq" id="WP_244194281.1">
    <property type="nucleotide sequence ID" value="NZ_CABMNB010000036.1"/>
</dbReference>
<name>A0ABT4FR86_PANTH</name>
<keyword evidence="1" id="KW-1133">Transmembrane helix</keyword>
<sequence>MTGLELVVIAANLLAAGWICFGRKNKRLDGPALFILAAAFLLHAGIGQLRLQMVPAYILALLLGLMLLVRLIHSGDGRPRPSRLTIAALSLLGLALSGGSVYLA</sequence>
<evidence type="ECO:0000256" key="1">
    <source>
        <dbReference type="SAM" id="Phobius"/>
    </source>
</evidence>
<evidence type="ECO:0000313" key="3">
    <source>
        <dbReference type="Proteomes" id="UP001209276"/>
    </source>
</evidence>
<feature type="transmembrane region" description="Helical" evidence="1">
    <location>
        <begin position="54"/>
        <end position="72"/>
    </location>
</feature>
<reference evidence="2 3" key="1">
    <citation type="submission" date="2022-05" db="EMBL/GenBank/DDBJ databases">
        <title>Genome Sequencing of Bee-Associated Microbes.</title>
        <authorList>
            <person name="Dunlap C."/>
        </authorList>
    </citation>
    <scope>NUCLEOTIDE SEQUENCE [LARGE SCALE GENOMIC DNA]</scope>
    <source>
        <strain evidence="2 3">NRRL B-14613</strain>
    </source>
</reference>
<feature type="transmembrane region" description="Helical" evidence="1">
    <location>
        <begin position="84"/>
        <end position="103"/>
    </location>
</feature>
<dbReference type="GeneID" id="77000149"/>
<dbReference type="EMBL" id="JAMDMM010000014">
    <property type="protein sequence ID" value="MCY9606681.1"/>
    <property type="molecule type" value="Genomic_DNA"/>
</dbReference>
<keyword evidence="1" id="KW-0472">Membrane</keyword>
<comment type="caution">
    <text evidence="2">The sequence shown here is derived from an EMBL/GenBank/DDBJ whole genome shotgun (WGS) entry which is preliminary data.</text>
</comment>
<accession>A0ABT4FR86</accession>